<keyword evidence="1" id="KW-0378">Hydrolase</keyword>
<dbReference type="EC" id="2.1.1.80" evidence="6"/>
<dbReference type="CDD" id="cd00130">
    <property type="entry name" value="PAS"/>
    <property type="match status" value="1"/>
</dbReference>
<dbReference type="GO" id="GO:0008984">
    <property type="term" value="F:protein-glutamate methylesterase activity"/>
    <property type="evidence" value="ECO:0007669"/>
    <property type="project" value="InterPro"/>
</dbReference>
<dbReference type="GO" id="GO:0000156">
    <property type="term" value="F:phosphorelay response regulator activity"/>
    <property type="evidence" value="ECO:0007669"/>
    <property type="project" value="InterPro"/>
</dbReference>
<dbReference type="KEGG" id="rcp:RCAP_rcc00782"/>
<organism evidence="6 7">
    <name type="scientific">Rhodobacter capsulatus (strain ATCC BAA-309 / NBRC 16581 / SB1003)</name>
    <dbReference type="NCBI Taxonomy" id="272942"/>
    <lineage>
        <taxon>Bacteria</taxon>
        <taxon>Pseudomonadati</taxon>
        <taxon>Pseudomonadota</taxon>
        <taxon>Alphaproteobacteria</taxon>
        <taxon>Rhodobacterales</taxon>
        <taxon>Rhodobacter group</taxon>
        <taxon>Rhodobacter</taxon>
    </lineage>
</organism>
<evidence type="ECO:0000259" key="4">
    <source>
        <dbReference type="PROSITE" id="PS50122"/>
    </source>
</evidence>
<feature type="compositionally biased region" description="Gly residues" evidence="3">
    <location>
        <begin position="1005"/>
        <end position="1021"/>
    </location>
</feature>
<keyword evidence="6" id="KW-0489">Methyltransferase</keyword>
<dbReference type="InterPro" id="IPR029063">
    <property type="entry name" value="SAM-dependent_MTases_sf"/>
</dbReference>
<dbReference type="Pfam" id="PF13596">
    <property type="entry name" value="PAS_10"/>
    <property type="match status" value="1"/>
</dbReference>
<dbReference type="InterPro" id="IPR000673">
    <property type="entry name" value="Sig_transdc_resp-reg_Me-estase"/>
</dbReference>
<feature type="compositionally biased region" description="Polar residues" evidence="3">
    <location>
        <begin position="992"/>
        <end position="1004"/>
    </location>
</feature>
<dbReference type="RefSeq" id="WP_013066526.1">
    <property type="nucleotide sequence ID" value="NC_014034.1"/>
</dbReference>
<dbReference type="Gene3D" id="3.40.50.180">
    <property type="entry name" value="Methylesterase CheB, C-terminal domain"/>
    <property type="match status" value="1"/>
</dbReference>
<evidence type="ECO:0000259" key="5">
    <source>
        <dbReference type="PROSITE" id="PS50123"/>
    </source>
</evidence>
<feature type="domain" description="CheB-type methylesterase" evidence="4">
    <location>
        <begin position="23"/>
        <end position="200"/>
    </location>
</feature>
<dbReference type="CDD" id="cd16434">
    <property type="entry name" value="CheB-CheR_fusion"/>
    <property type="match status" value="1"/>
</dbReference>
<keyword evidence="7" id="KW-1185">Reference proteome</keyword>
<feature type="coiled-coil region" evidence="2">
    <location>
        <begin position="680"/>
        <end position="760"/>
    </location>
</feature>
<dbReference type="InterPro" id="IPR022642">
    <property type="entry name" value="CheR_C"/>
</dbReference>
<dbReference type="SUPFAM" id="SSF47757">
    <property type="entry name" value="Chemotaxis receptor methyltransferase CheR, N-terminal domain"/>
    <property type="match status" value="1"/>
</dbReference>
<dbReference type="Gene3D" id="3.30.450.20">
    <property type="entry name" value="PAS domain"/>
    <property type="match status" value="2"/>
</dbReference>
<dbReference type="GO" id="GO:0005737">
    <property type="term" value="C:cytoplasm"/>
    <property type="evidence" value="ECO:0007669"/>
    <property type="project" value="InterPro"/>
</dbReference>
<dbReference type="Pfam" id="PF01339">
    <property type="entry name" value="CheB_methylest"/>
    <property type="match status" value="1"/>
</dbReference>
<dbReference type="InterPro" id="IPR022641">
    <property type="entry name" value="CheR_N"/>
</dbReference>
<keyword evidence="6" id="KW-0808">Transferase</keyword>
<dbReference type="SUPFAM" id="SSF53335">
    <property type="entry name" value="S-adenosyl-L-methionine-dependent methyltransferases"/>
    <property type="match status" value="1"/>
</dbReference>
<name>D5APH5_RHOCB</name>
<dbReference type="InterPro" id="IPR013656">
    <property type="entry name" value="PAS_4"/>
</dbReference>
<evidence type="ECO:0000313" key="7">
    <source>
        <dbReference type="Proteomes" id="UP000002361"/>
    </source>
</evidence>
<dbReference type="OrthoDB" id="9816309at2"/>
<dbReference type="STRING" id="272942.RCAP_rcc00782"/>
<keyword evidence="2" id="KW-0175">Coiled coil</keyword>
<dbReference type="GO" id="GO:0032259">
    <property type="term" value="P:methylation"/>
    <property type="evidence" value="ECO:0007669"/>
    <property type="project" value="UniProtKB-KW"/>
</dbReference>
<dbReference type="PRINTS" id="PR00996">
    <property type="entry name" value="CHERMTFRASE"/>
</dbReference>
<evidence type="ECO:0000256" key="1">
    <source>
        <dbReference type="PROSITE-ProRule" id="PRU00050"/>
    </source>
</evidence>
<dbReference type="GO" id="GO:0006935">
    <property type="term" value="P:chemotaxis"/>
    <property type="evidence" value="ECO:0007669"/>
    <property type="project" value="UniProtKB-UniRule"/>
</dbReference>
<dbReference type="HOGENOM" id="CLU_000892_0_1_5"/>
<dbReference type="InterPro" id="IPR035909">
    <property type="entry name" value="CheB_C"/>
</dbReference>
<reference evidence="6 7" key="2">
    <citation type="journal article" date="2010" name="J. Bacteriol.">
        <title>Complete genome sequence of the photosynthetic purple nonsulfur bacterium Rhodobacter capsulatus SB 1003.</title>
        <authorList>
            <person name="Strnad H."/>
            <person name="Lapidus A."/>
            <person name="Paces J."/>
            <person name="Ulbrich P."/>
            <person name="Vlcek C."/>
            <person name="Paces V."/>
            <person name="Haselkorn R."/>
        </authorList>
    </citation>
    <scope>NUCLEOTIDE SEQUENCE [LARGE SCALE GENOMIC DNA]</scope>
    <source>
        <strain evidence="7">ATCC BAA-309 / NBRC 16581 / SB1003</strain>
    </source>
</reference>
<protein>
    <submittedName>
        <fullName evidence="6">Chemotaxis protein methyltransferase CheR-1</fullName>
        <ecNumber evidence="6">2.1.1.80</ecNumber>
    </submittedName>
</protein>
<dbReference type="SMART" id="SM00138">
    <property type="entry name" value="MeTrc"/>
    <property type="match status" value="1"/>
</dbReference>
<dbReference type="Pfam" id="PF08448">
    <property type="entry name" value="PAS_4"/>
    <property type="match status" value="1"/>
</dbReference>
<keyword evidence="1" id="KW-0145">Chemotaxis</keyword>
<dbReference type="Gene3D" id="3.40.50.150">
    <property type="entry name" value="Vaccinia Virus protein VP39"/>
    <property type="match status" value="1"/>
</dbReference>
<dbReference type="Pfam" id="PF03705">
    <property type="entry name" value="CheR_N"/>
    <property type="match status" value="1"/>
</dbReference>
<dbReference type="SMART" id="SM00091">
    <property type="entry name" value="PAS"/>
    <property type="match status" value="2"/>
</dbReference>
<feature type="region of interest" description="Disordered" evidence="3">
    <location>
        <begin position="1"/>
        <end position="20"/>
    </location>
</feature>
<dbReference type="PANTHER" id="PTHR24422">
    <property type="entry name" value="CHEMOTAXIS PROTEIN METHYLTRANSFERASE"/>
    <property type="match status" value="1"/>
</dbReference>
<dbReference type="GeneID" id="31489724"/>
<dbReference type="PROSITE" id="PS50122">
    <property type="entry name" value="CHEB"/>
    <property type="match status" value="1"/>
</dbReference>
<dbReference type="eggNOG" id="COG2201">
    <property type="taxonomic scope" value="Bacteria"/>
</dbReference>
<dbReference type="InterPro" id="IPR035965">
    <property type="entry name" value="PAS-like_dom_sf"/>
</dbReference>
<feature type="region of interest" description="Disordered" evidence="3">
    <location>
        <begin position="992"/>
        <end position="1021"/>
    </location>
</feature>
<dbReference type="eggNOG" id="COG1352">
    <property type="taxonomic scope" value="Bacteria"/>
</dbReference>
<dbReference type="InterPro" id="IPR000780">
    <property type="entry name" value="CheR_MeTrfase"/>
</dbReference>
<feature type="domain" description="CheR-type methyltransferase" evidence="5">
    <location>
        <begin position="249"/>
        <end position="497"/>
    </location>
</feature>
<accession>D5APH5</accession>
<dbReference type="GO" id="GO:0008983">
    <property type="term" value="F:protein-glutamate O-methyltransferase activity"/>
    <property type="evidence" value="ECO:0007669"/>
    <property type="project" value="UniProtKB-EC"/>
</dbReference>
<gene>
    <name evidence="6" type="primary">cheR1</name>
    <name evidence="6" type="ordered locus">RCAP_rcc00782</name>
</gene>
<dbReference type="SUPFAM" id="SSF55785">
    <property type="entry name" value="PYP-like sensor domain (PAS domain)"/>
    <property type="match status" value="2"/>
</dbReference>
<dbReference type="PROSITE" id="PS50123">
    <property type="entry name" value="CHER"/>
    <property type="match status" value="1"/>
</dbReference>
<dbReference type="InterPro" id="IPR000014">
    <property type="entry name" value="PAS"/>
</dbReference>
<dbReference type="AlphaFoldDB" id="D5APH5"/>
<dbReference type="SUPFAM" id="SSF52738">
    <property type="entry name" value="Methylesterase CheB, C-terminal domain"/>
    <property type="match status" value="1"/>
</dbReference>
<dbReference type="Pfam" id="PF01739">
    <property type="entry name" value="CheR"/>
    <property type="match status" value="1"/>
</dbReference>
<feature type="active site" evidence="1">
    <location>
        <position position="61"/>
    </location>
</feature>
<dbReference type="PANTHER" id="PTHR24422:SF27">
    <property type="entry name" value="PROTEIN-GLUTAMATE O-METHYLTRANSFERASE"/>
    <property type="match status" value="1"/>
</dbReference>
<sequence>MMDVPAPETDMQGGQGAAASAAPEPRAVVAIGASAGGLDALERLFDGLPADTGAAYVVIQHLSPDHKSIMASLLARHTKMPVVTVEDEMELAADTVFLIPPATIMTLEGRHLRLAPKDRRVLSLPIDAFFTSMAAGFGSRAVAVVLSGTGSDGTRGVGAVHAAGGVAIAQDPRDARFDGMPRSAIATGFIDSALGIERIGPWIADYLIRRPRLGQLTGAERPDGATGVAVDDDRVAVGQFDGLEPAEALGRIVEILSLSGEVNFLDYKPGTVQRRIERRMGVRQVPDLTSYLELLTHDRTELASLRREMLIPVTSFFRDPDSFAELAEKVIDPLVAQAAVGSTLRVWTAGCATGEEAYTLAMLFFDAFERAGRWPTLKIFATDVEPMNIETAAAGFFAETIAADLPTTFLERFFTTRGGQYTIRPEIRQTIVFARHNLLSDPPFTRMDLVTCRNTLIYFRPEAQERALRRMHYALRTGGYLFLGGSEALVQVQDDFSVLSARHRIWQALRPGAAPLTDRRAGLYVTPRPPRTRADNAPVTAVERGFATLSRTYAPPPALLVNSHHEILHSYGEVSRFMQMREGAASLEIGRMLVEPLLPVASALLFKSARLGEEAASDSIPIAEGILGPDPMRLRLRVVPVKQGTDSDEGRLYILAFEPDEGPDDGISGIDIDREVGARIEMLEAELAMTRESLQAMIEELETSNEELQATNEEMMASNEELQSANEELQSVNEELNSLNAEYQEKIDLLNRSNADLDSLTEIMAMSTIFVDSELTVTRFSPDAAELFRIRDVDVGRPLGDLTHRLDYPALLDDLRRTLQGQSRTEREVSGLNGRHYLVRMLPYRVPSSAAQGAVVTFVDITQTRNLQLLQAVIDGLAEHVAVLDGHGDILLVNAAWTRFAADNGDPGLAHTGVGTNYVGRCDIGEAAIDSGYAKRAVEGIRSVLTGKQRHFTMEYPCDAPGQPRWFVMHARPLDGARGGAVVSHIEITRWHNQTEASPETSSGGLPGSDGTGADGGAPRA</sequence>
<dbReference type="Proteomes" id="UP000002361">
    <property type="component" value="Chromosome"/>
</dbReference>
<proteinExistence type="predicted"/>
<reference key="1">
    <citation type="submission" date="2008-12" db="EMBL/GenBank/DDBJ databases">
        <title>Complete genome sequence of Rhodobacter capsulatus SB1003.</title>
        <authorList>
            <person name="Strnad H."/>
            <person name="Lapidus A."/>
            <person name="Vlcek C."/>
            <person name="Ulbrich P."/>
            <person name="Paces J."/>
            <person name="Maltsev N."/>
            <person name="Kumar V."/>
            <person name="Kogan Y."/>
            <person name="Milgram A."/>
            <person name="Rebrekov D."/>
            <person name="Mazur M."/>
            <person name="Cox R."/>
            <person name="Kyrpides N."/>
            <person name="Kolar M."/>
            <person name="Sachova J."/>
            <person name="Ridl J."/>
            <person name="Ivanova N."/>
            <person name="Kapatral V."/>
            <person name="Los T."/>
            <person name="Lykidis A."/>
            <person name="Mikhailova N."/>
            <person name="Reznik G."/>
            <person name="Vasieva O."/>
            <person name="Fonstein M."/>
            <person name="Paces V."/>
            <person name="Haselkorn R."/>
        </authorList>
    </citation>
    <scope>NUCLEOTIDE SEQUENCE</scope>
    <source>
        <strain>SB1003</strain>
    </source>
</reference>
<dbReference type="EMBL" id="CP001312">
    <property type="protein sequence ID" value="ADE84547.1"/>
    <property type="molecule type" value="Genomic_DNA"/>
</dbReference>
<evidence type="ECO:0000256" key="2">
    <source>
        <dbReference type="SAM" id="Coils"/>
    </source>
</evidence>
<dbReference type="InterPro" id="IPR050903">
    <property type="entry name" value="Bact_Chemotaxis_MeTrfase"/>
</dbReference>
<feature type="active site" evidence="1">
    <location>
        <position position="34"/>
    </location>
</feature>
<feature type="active site" evidence="1">
    <location>
        <position position="152"/>
    </location>
</feature>
<evidence type="ECO:0000256" key="3">
    <source>
        <dbReference type="SAM" id="MobiDB-lite"/>
    </source>
</evidence>
<evidence type="ECO:0000313" key="6">
    <source>
        <dbReference type="EMBL" id="ADE84547.1"/>
    </source>
</evidence>